<dbReference type="Proteomes" id="UP000285232">
    <property type="component" value="Unassembled WGS sequence"/>
</dbReference>
<organism evidence="1 2">
    <name type="scientific">Aurantiacibacter aquimixticola</name>
    <dbReference type="NCBI Taxonomy" id="1958945"/>
    <lineage>
        <taxon>Bacteria</taxon>
        <taxon>Pseudomonadati</taxon>
        <taxon>Pseudomonadota</taxon>
        <taxon>Alphaproteobacteria</taxon>
        <taxon>Sphingomonadales</taxon>
        <taxon>Erythrobacteraceae</taxon>
        <taxon>Aurantiacibacter</taxon>
    </lineage>
</organism>
<name>A0A419RNE2_9SPHN</name>
<evidence type="ECO:0008006" key="3">
    <source>
        <dbReference type="Google" id="ProtNLM"/>
    </source>
</evidence>
<dbReference type="EMBL" id="RAHX01000002">
    <property type="protein sequence ID" value="RJY06919.1"/>
    <property type="molecule type" value="Genomic_DNA"/>
</dbReference>
<reference evidence="1 2" key="1">
    <citation type="journal article" date="2017" name="Int. J. Syst. Evol. Microbiol.">
        <title>Erythrobacter aquimixticola sp. nov., isolated from the junction between the ocean and a freshwater spring.</title>
        <authorList>
            <person name="Park S."/>
            <person name="Jung Y.T."/>
            <person name="Choi S.J."/>
            <person name="Yoon J.H."/>
        </authorList>
    </citation>
    <scope>NUCLEOTIDE SEQUENCE [LARGE SCALE GENOMIC DNA]</scope>
    <source>
        <strain evidence="1 2">JSSK-14</strain>
    </source>
</reference>
<evidence type="ECO:0000313" key="1">
    <source>
        <dbReference type="EMBL" id="RJY06919.1"/>
    </source>
</evidence>
<evidence type="ECO:0000313" key="2">
    <source>
        <dbReference type="Proteomes" id="UP000285232"/>
    </source>
</evidence>
<dbReference type="Gene3D" id="3.20.20.80">
    <property type="entry name" value="Glycosidases"/>
    <property type="match status" value="1"/>
</dbReference>
<protein>
    <recommendedName>
        <fullName evidence="3">Arabinogalactan endo-beta-1,4-galactanase</fullName>
    </recommendedName>
</protein>
<comment type="caution">
    <text evidence="1">The sequence shown here is derived from an EMBL/GenBank/DDBJ whole genome shotgun (WGS) entry which is preliminary data.</text>
</comment>
<dbReference type="SUPFAM" id="SSF51445">
    <property type="entry name" value="(Trans)glycosidases"/>
    <property type="match status" value="1"/>
</dbReference>
<sequence>MLEGEKLPEWLADEFAAIKARIPPAHFTYVSTTPTAQNRINVAPQCGATEGEPGPLPAALKGAAFDNPQLVGAYLEYNRRVLEVFEPRYLVVGIEISELALQAPAKWPAFERLYTTVYQELDQSHPDLSVGPEMVLQTLMGPIGTTVRPLVEQSDFLGISFYPYASPIGEAMGAPALPDPPAQWQEPLDWLRDYTDTPIAIAETGYITRDVDLPTIGIRLQGDASRQRQFLTDLVAAARRDDYLFVVWFVPVDYTALVDKTGATGEALDLLRIWQYAGLLDAELQSKPAWPIWTAAAAK</sequence>
<proteinExistence type="predicted"/>
<keyword evidence="2" id="KW-1185">Reference proteome</keyword>
<dbReference type="InterPro" id="IPR017853">
    <property type="entry name" value="GH"/>
</dbReference>
<gene>
    <name evidence="1" type="ORF">D6201_12630</name>
</gene>
<dbReference type="AlphaFoldDB" id="A0A419RNE2"/>
<accession>A0A419RNE2</accession>